<feature type="compositionally biased region" description="Low complexity" evidence="1">
    <location>
        <begin position="1408"/>
        <end position="1428"/>
    </location>
</feature>
<feature type="compositionally biased region" description="Low complexity" evidence="1">
    <location>
        <begin position="1164"/>
        <end position="1175"/>
    </location>
</feature>
<keyword evidence="4" id="KW-1185">Reference proteome</keyword>
<protein>
    <recommendedName>
        <fullName evidence="2">SANT domain-containing protein</fullName>
    </recommendedName>
</protein>
<dbReference type="GO" id="GO:0034967">
    <property type="term" value="C:Set3 complex"/>
    <property type="evidence" value="ECO:0007669"/>
    <property type="project" value="TreeGrafter"/>
</dbReference>
<feature type="compositionally biased region" description="Low complexity" evidence="1">
    <location>
        <begin position="1280"/>
        <end position="1304"/>
    </location>
</feature>
<feature type="compositionally biased region" description="Polar residues" evidence="1">
    <location>
        <begin position="282"/>
        <end position="293"/>
    </location>
</feature>
<dbReference type="PANTHER" id="PTHR13992">
    <property type="entry name" value="NUCLEAR RECEPTOR CO-REPRESSOR RELATED NCOR"/>
    <property type="match status" value="1"/>
</dbReference>
<gene>
    <name evidence="3" type="ORF">M413DRAFT_264893</name>
</gene>
<feature type="region of interest" description="Disordered" evidence="1">
    <location>
        <begin position="875"/>
        <end position="945"/>
    </location>
</feature>
<evidence type="ECO:0000313" key="4">
    <source>
        <dbReference type="Proteomes" id="UP000053424"/>
    </source>
</evidence>
<dbReference type="CDD" id="cd00167">
    <property type="entry name" value="SANT"/>
    <property type="match status" value="2"/>
</dbReference>
<name>A0A0C3CSJ4_HEBCY</name>
<dbReference type="STRING" id="686832.A0A0C3CSJ4"/>
<feature type="compositionally biased region" description="Basic residues" evidence="1">
    <location>
        <begin position="1014"/>
        <end position="1023"/>
    </location>
</feature>
<dbReference type="Proteomes" id="UP000053424">
    <property type="component" value="Unassembled WGS sequence"/>
</dbReference>
<accession>A0A0C3CSJ4</accession>
<feature type="compositionally biased region" description="Low complexity" evidence="1">
    <location>
        <begin position="542"/>
        <end position="556"/>
    </location>
</feature>
<sequence>MSTGGYDAPHMPSNFSRYDSRRPSGNFSAPYDRASNSTTRRVSPSPGPSRRPYDSYVPPPRPDAFRDGGANNYRPNVYRPEQSSKYYSRSPTPDPYIPPSRTSDSDIWDRAPTWRPPFVDPPNIWPERKPVPPSPTTSARSRNSRDDPPNRLFEPSDSWKQTHHDRPPRVDHSPASDRFFGRRGRTDLDGPPDKPRIDRTPPFIPGGDRYRPAANKRESFPPPRSDSYRPQYENGWNPPSRREPISPASNTHHRRDSGPFTVSRISDRHGSPYANRPLIRKNASSPHTVTPARTPNWGINIDLDSWSTPPPMKRDGLPRAPSRSSIASTHVSDRESPVLNVTPLPLPSPPSVPADHPQQTLVQRKLEIRSSLPSRSVPENKPDAPKTSEPNGAPVQLAPEIPTEPTPEPKLVSPVKKQTLDVSIPAIEISHSPKQSLSIPTVDIPPGPASPIPISSFERLDSDTDVSSSVNGTPAPTIPEPEPMPLPAPAAKSPEAVAQVPSKPPSDELEVKQPKPSYLPTPVLSGEEAAMDFPPPTHSPSHDSLPSDSPIIAPSSPRAPTPPNALPTLDEIPPFSEAKTKADALRIVVMTRLLCDRQTREERIGPVLMANLSIAAPLEVHPTATPAILFEKMLTGQVMQERMDMFNKAKKALVNYVGQRQLMKDNKINQLREEYLSLQESWIEHCNALDEKQKSLASEQENQHTGRTTRRTAAITDAVRSDFEMEQIIASLGVDDATDPNHLSLRNLAKIPDMISVTNGKVDYLFDDTAHLVENPKEYFAPHTGIDDWTEAEKQTFLQKFGAHPKQFGIIADYLPNKTAAQCVDFYYLHKKRLIDFRKVVSQFAPNKRKRRGMGRKKGNGLLADIALHDLEVHRGSGAASPSPIVTRAPRGRKTMAPPEAKKPTSRRAAVQFEDTPTSTPTPEPESRTRRRKGVASGSATPAVSSAVATSVFPVALPIPVSPPAPVTPAPAPAQPVPSVPPSPPGPLVVQLTPPVPPTLVEEEPPEQSEPRPVKRRRTRKIKSAATVSDDPPSPGHDHQALPPSANDEPRSAKGRRDESASQWSQEDLNKFIGLVSRYGDNFKLIAASMPNKTTVQVTNFYNKNKREFDLDNLAKLAGTGSWHEGYPGSWLDGDITPTSAPRPRGSSPTPPPMSSLSFESNRSEPPSSSSIPGLGYPPPLSRTPNYQPRGHRQAQPPMARLGNLPPDSRRSSVYNNLPPRTPSYPYASPPEARGGYAGLPQKPNDLIAGRRSSDAARQQRPYLSTLFNPPLVPPPVPTPSNGRSNGNNNSNGNSNNTPATGPNVTPIIHSPTGMSPPALPPMQAVHPYFPPPHPNTASPHHNPYFPPSAPLLHHDPRAGGPLLGASWVPAPPPPQRYYGKMDGYGDRERRLRETRKREPNPYPVFDGAPTGSSSASSGVPRPPGGSSRQDRHYEWD</sequence>
<feature type="compositionally biased region" description="Basic and acidic residues" evidence="1">
    <location>
        <begin position="1384"/>
        <end position="1400"/>
    </location>
</feature>
<feature type="domain" description="SANT" evidence="2">
    <location>
        <begin position="1059"/>
        <end position="1110"/>
    </location>
</feature>
<dbReference type="SMART" id="SM00717">
    <property type="entry name" value="SANT"/>
    <property type="match status" value="2"/>
</dbReference>
<feature type="region of interest" description="Disordered" evidence="1">
    <location>
        <begin position="967"/>
        <end position="1065"/>
    </location>
</feature>
<dbReference type="PANTHER" id="PTHR13992:SF39">
    <property type="entry name" value="SMRTER, ISOFORM G"/>
    <property type="match status" value="1"/>
</dbReference>
<dbReference type="PROSITE" id="PS51293">
    <property type="entry name" value="SANT"/>
    <property type="match status" value="2"/>
</dbReference>
<feature type="compositionally biased region" description="Basic and acidic residues" evidence="1">
    <location>
        <begin position="1048"/>
        <end position="1060"/>
    </location>
</feature>
<feature type="region of interest" description="Disordered" evidence="1">
    <location>
        <begin position="1120"/>
        <end position="1437"/>
    </location>
</feature>
<dbReference type="InterPro" id="IPR009057">
    <property type="entry name" value="Homeodomain-like_sf"/>
</dbReference>
<dbReference type="SUPFAM" id="SSF46689">
    <property type="entry name" value="Homeodomain-like"/>
    <property type="match status" value="2"/>
</dbReference>
<dbReference type="OrthoDB" id="10258692at2759"/>
<dbReference type="GO" id="GO:0006357">
    <property type="term" value="P:regulation of transcription by RNA polymerase II"/>
    <property type="evidence" value="ECO:0007669"/>
    <property type="project" value="TreeGrafter"/>
</dbReference>
<dbReference type="Pfam" id="PF00249">
    <property type="entry name" value="Myb_DNA-binding"/>
    <property type="match status" value="2"/>
</dbReference>
<dbReference type="InterPro" id="IPR001005">
    <property type="entry name" value="SANT/Myb"/>
</dbReference>
<feature type="region of interest" description="Disordered" evidence="1">
    <location>
        <begin position="427"/>
        <end position="572"/>
    </location>
</feature>
<feature type="compositionally biased region" description="Pro residues" evidence="1">
    <location>
        <begin position="967"/>
        <end position="987"/>
    </location>
</feature>
<dbReference type="InterPro" id="IPR017884">
    <property type="entry name" value="SANT_dom"/>
</dbReference>
<reference evidence="4" key="2">
    <citation type="submission" date="2015-01" db="EMBL/GenBank/DDBJ databases">
        <title>Evolutionary Origins and Diversification of the Mycorrhizal Mutualists.</title>
        <authorList>
            <consortium name="DOE Joint Genome Institute"/>
            <consortium name="Mycorrhizal Genomics Consortium"/>
            <person name="Kohler A."/>
            <person name="Kuo A."/>
            <person name="Nagy L.G."/>
            <person name="Floudas D."/>
            <person name="Copeland A."/>
            <person name="Barry K.W."/>
            <person name="Cichocki N."/>
            <person name="Veneault-Fourrey C."/>
            <person name="LaButti K."/>
            <person name="Lindquist E.A."/>
            <person name="Lipzen A."/>
            <person name="Lundell T."/>
            <person name="Morin E."/>
            <person name="Murat C."/>
            <person name="Riley R."/>
            <person name="Ohm R."/>
            <person name="Sun H."/>
            <person name="Tunlid A."/>
            <person name="Henrissat B."/>
            <person name="Grigoriev I.V."/>
            <person name="Hibbett D.S."/>
            <person name="Martin F."/>
        </authorList>
    </citation>
    <scope>NUCLEOTIDE SEQUENCE [LARGE SCALE GENOMIC DNA]</scope>
    <source>
        <strain evidence="4">h7</strain>
    </source>
</reference>
<dbReference type="EMBL" id="KN831770">
    <property type="protein sequence ID" value="KIM46881.1"/>
    <property type="molecule type" value="Genomic_DNA"/>
</dbReference>
<feature type="compositionally biased region" description="Pro residues" evidence="1">
    <location>
        <begin position="476"/>
        <end position="488"/>
    </location>
</feature>
<evidence type="ECO:0000259" key="2">
    <source>
        <dbReference type="PROSITE" id="PS51293"/>
    </source>
</evidence>
<proteinExistence type="predicted"/>
<feature type="compositionally biased region" description="Low complexity" evidence="1">
    <location>
        <begin position="1137"/>
        <end position="1148"/>
    </location>
</feature>
<feature type="region of interest" description="Disordered" evidence="1">
    <location>
        <begin position="1"/>
        <end position="415"/>
    </location>
</feature>
<evidence type="ECO:0000256" key="1">
    <source>
        <dbReference type="SAM" id="MobiDB-lite"/>
    </source>
</evidence>
<feature type="compositionally biased region" description="Basic and acidic residues" evidence="1">
    <location>
        <begin position="208"/>
        <end position="219"/>
    </location>
</feature>
<organism evidence="3 4">
    <name type="scientific">Hebeloma cylindrosporum</name>
    <dbReference type="NCBI Taxonomy" id="76867"/>
    <lineage>
        <taxon>Eukaryota</taxon>
        <taxon>Fungi</taxon>
        <taxon>Dikarya</taxon>
        <taxon>Basidiomycota</taxon>
        <taxon>Agaricomycotina</taxon>
        <taxon>Agaricomycetes</taxon>
        <taxon>Agaricomycetidae</taxon>
        <taxon>Agaricales</taxon>
        <taxon>Agaricineae</taxon>
        <taxon>Hymenogastraceae</taxon>
        <taxon>Hebeloma</taxon>
    </lineage>
</organism>
<feature type="compositionally biased region" description="Basic and acidic residues" evidence="1">
    <location>
        <begin position="184"/>
        <end position="199"/>
    </location>
</feature>
<feature type="compositionally biased region" description="Basic and acidic residues" evidence="1">
    <location>
        <begin position="160"/>
        <end position="175"/>
    </location>
</feature>
<feature type="compositionally biased region" description="Low complexity" evidence="1">
    <location>
        <begin position="37"/>
        <end position="50"/>
    </location>
</feature>
<feature type="compositionally biased region" description="Low complexity" evidence="1">
    <location>
        <begin position="935"/>
        <end position="945"/>
    </location>
</feature>
<dbReference type="Gene3D" id="1.10.10.60">
    <property type="entry name" value="Homeodomain-like"/>
    <property type="match status" value="1"/>
</dbReference>
<dbReference type="Gene3D" id="1.20.58.1880">
    <property type="match status" value="1"/>
</dbReference>
<feature type="compositionally biased region" description="Polar residues" evidence="1">
    <location>
        <begin position="13"/>
        <end position="27"/>
    </location>
</feature>
<feature type="compositionally biased region" description="Pro residues" evidence="1">
    <location>
        <begin position="114"/>
        <end position="124"/>
    </location>
</feature>
<dbReference type="InterPro" id="IPR051571">
    <property type="entry name" value="N-CoR_corepressor"/>
</dbReference>
<feature type="compositionally biased region" description="Polar residues" evidence="1">
    <location>
        <begin position="81"/>
        <end position="91"/>
    </location>
</feature>
<reference evidence="3 4" key="1">
    <citation type="submission" date="2014-04" db="EMBL/GenBank/DDBJ databases">
        <authorList>
            <consortium name="DOE Joint Genome Institute"/>
            <person name="Kuo A."/>
            <person name="Gay G."/>
            <person name="Dore J."/>
            <person name="Kohler A."/>
            <person name="Nagy L.G."/>
            <person name="Floudas D."/>
            <person name="Copeland A."/>
            <person name="Barry K.W."/>
            <person name="Cichocki N."/>
            <person name="Veneault-Fourrey C."/>
            <person name="LaButti K."/>
            <person name="Lindquist E.A."/>
            <person name="Lipzen A."/>
            <person name="Lundell T."/>
            <person name="Morin E."/>
            <person name="Murat C."/>
            <person name="Sun H."/>
            <person name="Tunlid A."/>
            <person name="Henrissat B."/>
            <person name="Grigoriev I.V."/>
            <person name="Hibbett D.S."/>
            <person name="Martin F."/>
            <person name="Nordberg H.P."/>
            <person name="Cantor M.N."/>
            <person name="Hua S.X."/>
        </authorList>
    </citation>
    <scope>NUCLEOTIDE SEQUENCE [LARGE SCALE GENOMIC DNA]</scope>
    <source>
        <strain evidence="4">h7</strain>
    </source>
</reference>
<feature type="domain" description="SANT" evidence="2">
    <location>
        <begin position="784"/>
        <end position="835"/>
    </location>
</feature>
<dbReference type="HOGENOM" id="CLU_252086_0_0_1"/>
<evidence type="ECO:0000313" key="3">
    <source>
        <dbReference type="EMBL" id="KIM46881.1"/>
    </source>
</evidence>